<protein>
    <recommendedName>
        <fullName evidence="4">Pyrroline-5-carboxylate reductase</fullName>
        <ecNumber evidence="4">1.5.1.2</ecNumber>
    </recommendedName>
</protein>
<keyword evidence="6" id="KW-0812">Transmembrane</keyword>
<evidence type="ECO:0000256" key="1">
    <source>
        <dbReference type="ARBA" id="ARBA00005525"/>
    </source>
</evidence>
<feature type="domain" description="Pyrroline-5-carboxylate reductase catalytic N-terminal" evidence="7">
    <location>
        <begin position="133"/>
        <end position="207"/>
    </location>
</feature>
<gene>
    <name evidence="9" type="ORF">PCASD_19753</name>
</gene>
<dbReference type="UniPathway" id="UPA00098">
    <property type="reaction ID" value="UER00361"/>
</dbReference>
<dbReference type="InterPro" id="IPR029036">
    <property type="entry name" value="P5CR_dimer"/>
</dbReference>
<dbReference type="PROSITE" id="PS00521">
    <property type="entry name" value="P5CR"/>
    <property type="match status" value="1"/>
</dbReference>
<dbReference type="Pfam" id="PF03807">
    <property type="entry name" value="F420_oxidored"/>
    <property type="match status" value="1"/>
</dbReference>
<keyword evidence="6" id="KW-1133">Transmembrane helix</keyword>
<evidence type="ECO:0000256" key="5">
    <source>
        <dbReference type="SAM" id="MobiDB-lite"/>
    </source>
</evidence>
<comment type="similarity">
    <text evidence="1 4">Belongs to the pyrroline-5-carboxylate reductase family.</text>
</comment>
<dbReference type="InterPro" id="IPR053790">
    <property type="entry name" value="P5CR-like_CS"/>
</dbReference>
<dbReference type="SUPFAM" id="SSF51735">
    <property type="entry name" value="NAD(P)-binding Rossmann-fold domains"/>
    <property type="match status" value="1"/>
</dbReference>
<keyword evidence="4" id="KW-0028">Amino-acid biosynthesis</keyword>
<name>A0A2N5TUB8_9BASI</name>
<comment type="caution">
    <text evidence="9">The sequence shown here is derived from an EMBL/GenBank/DDBJ whole genome shotgun (WGS) entry which is preliminary data.</text>
</comment>
<dbReference type="Proteomes" id="UP000235392">
    <property type="component" value="Unassembled WGS sequence"/>
</dbReference>
<feature type="transmembrane region" description="Helical" evidence="6">
    <location>
        <begin position="74"/>
        <end position="93"/>
    </location>
</feature>
<accession>A0A2N5TUB8</accession>
<evidence type="ECO:0000313" key="9">
    <source>
        <dbReference type="EMBL" id="PLW29085.1"/>
    </source>
</evidence>
<evidence type="ECO:0000259" key="7">
    <source>
        <dbReference type="Pfam" id="PF03807"/>
    </source>
</evidence>
<evidence type="ECO:0000313" key="10">
    <source>
        <dbReference type="Proteomes" id="UP000235392"/>
    </source>
</evidence>
<keyword evidence="4" id="KW-0641">Proline biosynthesis</keyword>
<dbReference type="Gene3D" id="3.40.50.720">
    <property type="entry name" value="NAD(P)-binding Rossmann-like Domain"/>
    <property type="match status" value="1"/>
</dbReference>
<dbReference type="SUPFAM" id="SSF48179">
    <property type="entry name" value="6-phosphogluconate dehydrogenase C-terminal domain-like"/>
    <property type="match status" value="1"/>
</dbReference>
<dbReference type="FunFam" id="1.10.3730.10:FF:000001">
    <property type="entry name" value="Pyrroline-5-carboxylate reductase"/>
    <property type="match status" value="1"/>
</dbReference>
<evidence type="ECO:0000256" key="4">
    <source>
        <dbReference type="RuleBase" id="RU003903"/>
    </source>
</evidence>
<dbReference type="AlphaFoldDB" id="A0A2N5TUB8"/>
<dbReference type="GO" id="GO:0055129">
    <property type="term" value="P:L-proline biosynthetic process"/>
    <property type="evidence" value="ECO:0007669"/>
    <property type="project" value="UniProtKB-UniPathway"/>
</dbReference>
<dbReference type="NCBIfam" id="TIGR00112">
    <property type="entry name" value="proC"/>
    <property type="match status" value="1"/>
</dbReference>
<sequence length="387" mass="41167">MQKKRKRIDAGRLSSKNARRPGPPVVDCRGTPGTPVPLQRAVRELVSSLTNRILNRQHEVTHSIRLPSSSDMPYSLCVLGCGTMGVAIISGVIESLKKPAVSQQSSSVPQSPLADSDPDIRALPEDSIPDRFITCVSRSESGRKLKKRWSELGREDIDVRVSDNVRAVAESDVILLGCKPQMAKDVLEAPGMQEALSNKLLISILAGTTTSQLRACVPSSTRVVRAMPNTPCQIREGMTILSALSPDCPFTPQTRAILLALFTPISRCRFLDEKHFDASTAVSASGPAFSLVILEAIADGGVMMGLPRAEALELAAQAMQGAARMSLQTGLHPAALKDSVTTPAGCTIAGLLAMEDGRIRSTIARAIQTATLHAAGLGGAPQKILKD</sequence>
<keyword evidence="3 4" id="KW-0560">Oxidoreductase</keyword>
<evidence type="ECO:0000259" key="8">
    <source>
        <dbReference type="Pfam" id="PF14748"/>
    </source>
</evidence>
<dbReference type="Pfam" id="PF14748">
    <property type="entry name" value="P5CR_dimer"/>
    <property type="match status" value="1"/>
</dbReference>
<dbReference type="FunFam" id="3.40.50.720:FF:000487">
    <property type="entry name" value="Pyrroline-5-carboxylate reductase"/>
    <property type="match status" value="1"/>
</dbReference>
<evidence type="ECO:0000256" key="6">
    <source>
        <dbReference type="SAM" id="Phobius"/>
    </source>
</evidence>
<dbReference type="InterPro" id="IPR008927">
    <property type="entry name" value="6-PGluconate_DH-like_C_sf"/>
</dbReference>
<keyword evidence="6" id="KW-0472">Membrane</keyword>
<organism evidence="9 10">
    <name type="scientific">Puccinia coronata f. sp. avenae</name>
    <dbReference type="NCBI Taxonomy" id="200324"/>
    <lineage>
        <taxon>Eukaryota</taxon>
        <taxon>Fungi</taxon>
        <taxon>Dikarya</taxon>
        <taxon>Basidiomycota</taxon>
        <taxon>Pucciniomycotina</taxon>
        <taxon>Pucciniomycetes</taxon>
        <taxon>Pucciniales</taxon>
        <taxon>Pucciniaceae</taxon>
        <taxon>Puccinia</taxon>
    </lineage>
</organism>
<feature type="domain" description="Pyrroline-5-carboxylate reductase dimerisation" evidence="8">
    <location>
        <begin position="273"/>
        <end position="375"/>
    </location>
</feature>
<dbReference type="GO" id="GO:0004735">
    <property type="term" value="F:pyrroline-5-carboxylate reductase activity"/>
    <property type="evidence" value="ECO:0007669"/>
    <property type="project" value="UniProtKB-EC"/>
</dbReference>
<dbReference type="InterPro" id="IPR028939">
    <property type="entry name" value="P5C_Rdtase_cat_N"/>
</dbReference>
<reference evidence="9 10" key="1">
    <citation type="submission" date="2017-11" db="EMBL/GenBank/DDBJ databases">
        <title>De novo assembly and phasing of dikaryotic genomes from two isolates of Puccinia coronata f. sp. avenae, the causal agent of oat crown rust.</title>
        <authorList>
            <person name="Miller M.E."/>
            <person name="Zhang Y."/>
            <person name="Omidvar V."/>
            <person name="Sperschneider J."/>
            <person name="Schwessinger B."/>
            <person name="Raley C."/>
            <person name="Palmer J.M."/>
            <person name="Garnica D."/>
            <person name="Upadhyaya N."/>
            <person name="Rathjen J."/>
            <person name="Taylor J.M."/>
            <person name="Park R.F."/>
            <person name="Dodds P.N."/>
            <person name="Hirsch C.D."/>
            <person name="Kianian S.F."/>
            <person name="Figueroa M."/>
        </authorList>
    </citation>
    <scope>NUCLEOTIDE SEQUENCE [LARGE SCALE GENOMIC DNA]</scope>
    <source>
        <strain evidence="9">12SD80</strain>
    </source>
</reference>
<evidence type="ECO:0000256" key="3">
    <source>
        <dbReference type="ARBA" id="ARBA00023002"/>
    </source>
</evidence>
<proteinExistence type="inferred from homology"/>
<dbReference type="EC" id="1.5.1.2" evidence="4"/>
<dbReference type="PANTHER" id="PTHR11645:SF0">
    <property type="entry name" value="PYRROLINE-5-CARBOXYLATE REDUCTASE 3"/>
    <property type="match status" value="1"/>
</dbReference>
<dbReference type="EMBL" id="PGCI01000342">
    <property type="protein sequence ID" value="PLW29085.1"/>
    <property type="molecule type" value="Genomic_DNA"/>
</dbReference>
<dbReference type="InterPro" id="IPR036291">
    <property type="entry name" value="NAD(P)-bd_dom_sf"/>
</dbReference>
<comment type="catalytic activity">
    <reaction evidence="4">
        <text>L-proline + NADP(+) = (S)-1-pyrroline-5-carboxylate + NADPH + 2 H(+)</text>
        <dbReference type="Rhea" id="RHEA:14109"/>
        <dbReference type="ChEBI" id="CHEBI:15378"/>
        <dbReference type="ChEBI" id="CHEBI:17388"/>
        <dbReference type="ChEBI" id="CHEBI:57783"/>
        <dbReference type="ChEBI" id="CHEBI:58349"/>
        <dbReference type="ChEBI" id="CHEBI:60039"/>
        <dbReference type="EC" id="1.5.1.2"/>
    </reaction>
</comment>
<dbReference type="HAMAP" id="MF_01925">
    <property type="entry name" value="P5C_reductase"/>
    <property type="match status" value="1"/>
</dbReference>
<comment type="pathway">
    <text evidence="4">Amino-acid biosynthesis; L-proline biosynthesis; L-proline from L-glutamate 5-semialdehyde: step 1/1.</text>
</comment>
<dbReference type="PANTHER" id="PTHR11645">
    <property type="entry name" value="PYRROLINE-5-CARBOXYLATE REDUCTASE"/>
    <property type="match status" value="1"/>
</dbReference>
<dbReference type="InterPro" id="IPR000304">
    <property type="entry name" value="Pyrroline-COOH_reductase"/>
</dbReference>
<dbReference type="Gene3D" id="1.10.3730.10">
    <property type="entry name" value="ProC C-terminal domain-like"/>
    <property type="match status" value="1"/>
</dbReference>
<keyword evidence="2 4" id="KW-0521">NADP</keyword>
<feature type="region of interest" description="Disordered" evidence="5">
    <location>
        <begin position="1"/>
        <end position="36"/>
    </location>
</feature>
<evidence type="ECO:0000256" key="2">
    <source>
        <dbReference type="ARBA" id="ARBA00022857"/>
    </source>
</evidence>